<proteinExistence type="predicted"/>
<dbReference type="OrthoDB" id="5835136at2759"/>
<dbReference type="EMBL" id="KV925027">
    <property type="protein sequence ID" value="PIO38066.1"/>
    <property type="molecule type" value="Genomic_DNA"/>
</dbReference>
<keyword evidence="2" id="KW-1185">Reference proteome</keyword>
<accession>A0A2G9SD43</accession>
<evidence type="ECO:0000313" key="1">
    <source>
        <dbReference type="EMBL" id="PIO38066.1"/>
    </source>
</evidence>
<evidence type="ECO:0000313" key="2">
    <source>
        <dbReference type="Proteomes" id="UP000228934"/>
    </source>
</evidence>
<reference evidence="2" key="1">
    <citation type="journal article" date="2017" name="Nat. Commun.">
        <title>The North American bullfrog draft genome provides insight into hormonal regulation of long noncoding RNA.</title>
        <authorList>
            <person name="Hammond S.A."/>
            <person name="Warren R.L."/>
            <person name="Vandervalk B.P."/>
            <person name="Kucuk E."/>
            <person name="Khan H."/>
            <person name="Gibb E.A."/>
            <person name="Pandoh P."/>
            <person name="Kirk H."/>
            <person name="Zhao Y."/>
            <person name="Jones M."/>
            <person name="Mungall A.J."/>
            <person name="Coope R."/>
            <person name="Pleasance S."/>
            <person name="Moore R.A."/>
            <person name="Holt R.A."/>
            <person name="Round J.M."/>
            <person name="Ohora S."/>
            <person name="Walle B.V."/>
            <person name="Veldhoen N."/>
            <person name="Helbing C.C."/>
            <person name="Birol I."/>
        </authorList>
    </citation>
    <scope>NUCLEOTIDE SEQUENCE [LARGE SCALE GENOMIC DNA]</scope>
</reference>
<name>A0A2G9SD43_AQUCT</name>
<organism evidence="1 2">
    <name type="scientific">Aquarana catesbeiana</name>
    <name type="common">American bullfrog</name>
    <name type="synonym">Rana catesbeiana</name>
    <dbReference type="NCBI Taxonomy" id="8400"/>
    <lineage>
        <taxon>Eukaryota</taxon>
        <taxon>Metazoa</taxon>
        <taxon>Chordata</taxon>
        <taxon>Craniata</taxon>
        <taxon>Vertebrata</taxon>
        <taxon>Euteleostomi</taxon>
        <taxon>Amphibia</taxon>
        <taxon>Batrachia</taxon>
        <taxon>Anura</taxon>
        <taxon>Neobatrachia</taxon>
        <taxon>Ranoidea</taxon>
        <taxon>Ranidae</taxon>
        <taxon>Aquarana</taxon>
    </lineage>
</organism>
<dbReference type="AlphaFoldDB" id="A0A2G9SD43"/>
<protein>
    <submittedName>
        <fullName evidence="1">Uncharacterized protein</fullName>
    </submittedName>
</protein>
<gene>
    <name evidence="1" type="ORF">AB205_0098340</name>
</gene>
<sequence>MLVPPVTAMQVQPGIVFCLMAACCQRSSLRGNYSQLLCKTPECVVICNCHLDTPMYTNDRHLSSVLPNMNRAYMLYKKKFTKLQL</sequence>
<dbReference type="Proteomes" id="UP000228934">
    <property type="component" value="Unassembled WGS sequence"/>
</dbReference>